<organism evidence="2 3">
    <name type="scientific">Gymnopus androsaceus JB14</name>
    <dbReference type="NCBI Taxonomy" id="1447944"/>
    <lineage>
        <taxon>Eukaryota</taxon>
        <taxon>Fungi</taxon>
        <taxon>Dikarya</taxon>
        <taxon>Basidiomycota</taxon>
        <taxon>Agaricomycotina</taxon>
        <taxon>Agaricomycetes</taxon>
        <taxon>Agaricomycetidae</taxon>
        <taxon>Agaricales</taxon>
        <taxon>Marasmiineae</taxon>
        <taxon>Omphalotaceae</taxon>
        <taxon>Gymnopus</taxon>
    </lineage>
</organism>
<dbReference type="EMBL" id="ML769434">
    <property type="protein sequence ID" value="KAE9402482.1"/>
    <property type="molecule type" value="Genomic_DNA"/>
</dbReference>
<dbReference type="Proteomes" id="UP000799118">
    <property type="component" value="Unassembled WGS sequence"/>
</dbReference>
<keyword evidence="3" id="KW-1185">Reference proteome</keyword>
<dbReference type="OrthoDB" id="3024632at2759"/>
<sequence>MSASNSSSRFLLTNLSNNLNLGNGLIDLSALTTLIGSTAAESLVLGNRGPAGVSWSAMSAFGTLSIIRACIGAAVSGWMRETLGLRTKSCDLAVGMHLGLDDARKVRDGLGSPLAIMCEHSEQSDVYAFDQATLSLLEGVTETPPESPLVVHTYAQFSQHDFFTPSNYRVKMTLIMLSLAKIAEIQVLWTRGSPALAITTALPWSFFFLVGVAVLIAGRYSSDDIGPIDLLMGQLPSIKRTGGHRVVVLGVHRNPRRSVWWRVAWSIGALVCTGSILFTYAILSSQPSVVVILWAGFQIFWLVARIIVHYFTAPSDRQRLLVGTALDRLSPELKGRALNLTIALGKYLTLIPSSR</sequence>
<dbReference type="AlphaFoldDB" id="A0A6A4HTG3"/>
<evidence type="ECO:0000256" key="1">
    <source>
        <dbReference type="SAM" id="Phobius"/>
    </source>
</evidence>
<accession>A0A6A4HTG3</accession>
<feature type="transmembrane region" description="Helical" evidence="1">
    <location>
        <begin position="289"/>
        <end position="311"/>
    </location>
</feature>
<protein>
    <submittedName>
        <fullName evidence="2">Uncharacterized protein</fullName>
    </submittedName>
</protein>
<feature type="transmembrane region" description="Helical" evidence="1">
    <location>
        <begin position="263"/>
        <end position="283"/>
    </location>
</feature>
<keyword evidence="1" id="KW-1133">Transmembrane helix</keyword>
<keyword evidence="1" id="KW-0812">Transmembrane</keyword>
<proteinExistence type="predicted"/>
<reference evidence="2" key="1">
    <citation type="journal article" date="2019" name="Environ. Microbiol.">
        <title>Fungal ecological strategies reflected in gene transcription - a case study of two litter decomposers.</title>
        <authorList>
            <person name="Barbi F."/>
            <person name="Kohler A."/>
            <person name="Barry K."/>
            <person name="Baskaran P."/>
            <person name="Daum C."/>
            <person name="Fauchery L."/>
            <person name="Ihrmark K."/>
            <person name="Kuo A."/>
            <person name="LaButti K."/>
            <person name="Lipzen A."/>
            <person name="Morin E."/>
            <person name="Grigoriev I.V."/>
            <person name="Henrissat B."/>
            <person name="Lindahl B."/>
            <person name="Martin F."/>
        </authorList>
    </citation>
    <scope>NUCLEOTIDE SEQUENCE</scope>
    <source>
        <strain evidence="2">JB14</strain>
    </source>
</reference>
<gene>
    <name evidence="2" type="ORF">BT96DRAFT_547364</name>
</gene>
<name>A0A6A4HTG3_9AGAR</name>
<keyword evidence="1" id="KW-0472">Membrane</keyword>
<evidence type="ECO:0000313" key="2">
    <source>
        <dbReference type="EMBL" id="KAE9402482.1"/>
    </source>
</evidence>
<evidence type="ECO:0000313" key="3">
    <source>
        <dbReference type="Proteomes" id="UP000799118"/>
    </source>
</evidence>
<feature type="transmembrane region" description="Helical" evidence="1">
    <location>
        <begin position="195"/>
        <end position="217"/>
    </location>
</feature>